<dbReference type="SUPFAM" id="SSF51905">
    <property type="entry name" value="FAD/NAD(P)-binding domain"/>
    <property type="match status" value="1"/>
</dbReference>
<organism evidence="8 9">
    <name type="scientific">Apilactobacillus micheneri</name>
    <dbReference type="NCBI Taxonomy" id="1899430"/>
    <lineage>
        <taxon>Bacteria</taxon>
        <taxon>Bacillati</taxon>
        <taxon>Bacillota</taxon>
        <taxon>Bacilli</taxon>
        <taxon>Lactobacillales</taxon>
        <taxon>Lactobacillaceae</taxon>
        <taxon>Apilactobacillus</taxon>
    </lineage>
</organism>
<feature type="binding site" evidence="6">
    <location>
        <position position="286"/>
    </location>
    <ligand>
        <name>FAD</name>
        <dbReference type="ChEBI" id="CHEBI:57692"/>
    </ligand>
</feature>
<dbReference type="GO" id="GO:0050661">
    <property type="term" value="F:NADP binding"/>
    <property type="evidence" value="ECO:0007669"/>
    <property type="project" value="UniProtKB-UniRule"/>
</dbReference>
<dbReference type="HAMAP" id="MF_01685">
    <property type="entry name" value="FENR2"/>
    <property type="match status" value="1"/>
</dbReference>
<evidence type="ECO:0000313" key="9">
    <source>
        <dbReference type="Proteomes" id="UP000784700"/>
    </source>
</evidence>
<keyword evidence="2 6" id="KW-0285">Flavoprotein</keyword>
<feature type="domain" description="FAD/NAD(P)-binding" evidence="7">
    <location>
        <begin position="6"/>
        <end position="298"/>
    </location>
</feature>
<dbReference type="InterPro" id="IPR036188">
    <property type="entry name" value="FAD/NAD-bd_sf"/>
</dbReference>
<dbReference type="Pfam" id="PF07992">
    <property type="entry name" value="Pyr_redox_2"/>
    <property type="match status" value="1"/>
</dbReference>
<dbReference type="AlphaFoldDB" id="A0A9Q8IPE5"/>
<dbReference type="GeneID" id="58107801"/>
<protein>
    <recommendedName>
        <fullName evidence="6">Ferredoxin--NADP reductase</fullName>
        <shortName evidence="6">FNR</shortName>
        <shortName evidence="6">Fd-NADP(+) reductase</shortName>
        <ecNumber evidence="6">1.18.1.2</ecNumber>
    </recommendedName>
</protein>
<feature type="binding site" evidence="6">
    <location>
        <position position="35"/>
    </location>
    <ligand>
        <name>FAD</name>
        <dbReference type="ChEBI" id="CHEBI:57692"/>
    </ligand>
</feature>
<dbReference type="InterPro" id="IPR050097">
    <property type="entry name" value="Ferredoxin-NADP_redctase_2"/>
</dbReference>
<dbReference type="EC" id="1.18.1.2" evidence="6"/>
<dbReference type="GO" id="GO:0050660">
    <property type="term" value="F:flavin adenine dinucleotide binding"/>
    <property type="evidence" value="ECO:0007669"/>
    <property type="project" value="UniProtKB-UniRule"/>
</dbReference>
<dbReference type="InterPro" id="IPR022890">
    <property type="entry name" value="Fd--NADP_Rdtase_type_2"/>
</dbReference>
<keyword evidence="3 6" id="KW-0274">FAD</keyword>
<proteinExistence type="inferred from homology"/>
<dbReference type="PANTHER" id="PTHR48105">
    <property type="entry name" value="THIOREDOXIN REDUCTASE 1-RELATED-RELATED"/>
    <property type="match status" value="1"/>
</dbReference>
<feature type="binding site" evidence="6">
    <location>
        <position position="121"/>
    </location>
    <ligand>
        <name>FAD</name>
        <dbReference type="ChEBI" id="CHEBI:57692"/>
    </ligand>
</feature>
<keyword evidence="4 6" id="KW-0521">NADP</keyword>
<evidence type="ECO:0000256" key="1">
    <source>
        <dbReference type="ARBA" id="ARBA00011738"/>
    </source>
</evidence>
<dbReference type="Proteomes" id="UP000784700">
    <property type="component" value="Unassembled WGS sequence"/>
</dbReference>
<evidence type="ECO:0000256" key="2">
    <source>
        <dbReference type="ARBA" id="ARBA00022630"/>
    </source>
</evidence>
<evidence type="ECO:0000313" key="8">
    <source>
        <dbReference type="EMBL" id="TPR46218.1"/>
    </source>
</evidence>
<reference evidence="8" key="1">
    <citation type="submission" date="2018-08" db="EMBL/GenBank/DDBJ databases">
        <title>Comparative genomics of wild bee and flower associated Lactobacillus reveals potential adaptation to the bee host.</title>
        <authorList>
            <person name="Vuong H.Q."/>
            <person name="Mcfrederick Q.S."/>
        </authorList>
    </citation>
    <scope>NUCLEOTIDE SEQUENCE</scope>
    <source>
        <strain evidence="8">HV_63</strain>
    </source>
</reference>
<feature type="binding site" evidence="6">
    <location>
        <position position="88"/>
    </location>
    <ligand>
        <name>FAD</name>
        <dbReference type="ChEBI" id="CHEBI:57692"/>
    </ligand>
</feature>
<sequence length="331" mass="36431">MTDSTYDITIIGGGPVGMFAGLYAGLRDAKFQIIESLSELGGQVNALYPEKTLLDIPGQAAIKGRDLVSNLQSQLDTMNGDIKLNETVTNVVKDENIFNITTNKGNSKSKAIIIAVGNGAFNPRKLMADGANDFEGKQLVYTAKDIQQFKDKTVLVAGGGDSAIDQALMLEKTAKKVYLLHRRNEFRGLEHMVDLLKKSSVELITPYLIKQLKAADNDQVTVVAKKMKTDDDFKNINVDKILVNYGFISNNKDMESWNLDLEKDHHATKVNPTLETNIHNIYSVGDQAKYNGKQTIIATGFGEVPIAVNAIMNDLYPDNHTPIHSTQLTND</sequence>
<feature type="binding site" evidence="6">
    <location>
        <position position="48"/>
    </location>
    <ligand>
        <name>FAD</name>
        <dbReference type="ChEBI" id="CHEBI:57692"/>
    </ligand>
</feature>
<comment type="cofactor">
    <cofactor evidence="6">
        <name>FAD</name>
        <dbReference type="ChEBI" id="CHEBI:57692"/>
    </cofactor>
    <text evidence="6">Binds 1 FAD per subunit.</text>
</comment>
<evidence type="ECO:0000256" key="5">
    <source>
        <dbReference type="ARBA" id="ARBA00023002"/>
    </source>
</evidence>
<name>A0A9Q8IPE5_9LACO</name>
<dbReference type="InterPro" id="IPR023753">
    <property type="entry name" value="FAD/NAD-binding_dom"/>
</dbReference>
<dbReference type="GO" id="GO:0004324">
    <property type="term" value="F:ferredoxin-NADP+ reductase activity"/>
    <property type="evidence" value="ECO:0007669"/>
    <property type="project" value="UniProtKB-UniRule"/>
</dbReference>
<comment type="catalytic activity">
    <reaction evidence="6">
        <text>2 reduced [2Fe-2S]-[ferredoxin] + NADP(+) + H(+) = 2 oxidized [2Fe-2S]-[ferredoxin] + NADPH</text>
        <dbReference type="Rhea" id="RHEA:20125"/>
        <dbReference type="Rhea" id="RHEA-COMP:10000"/>
        <dbReference type="Rhea" id="RHEA-COMP:10001"/>
        <dbReference type="ChEBI" id="CHEBI:15378"/>
        <dbReference type="ChEBI" id="CHEBI:33737"/>
        <dbReference type="ChEBI" id="CHEBI:33738"/>
        <dbReference type="ChEBI" id="CHEBI:57783"/>
        <dbReference type="ChEBI" id="CHEBI:58349"/>
        <dbReference type="EC" id="1.18.1.2"/>
    </reaction>
</comment>
<evidence type="ECO:0000256" key="3">
    <source>
        <dbReference type="ARBA" id="ARBA00022827"/>
    </source>
</evidence>
<comment type="caution">
    <text evidence="8">The sequence shown here is derived from an EMBL/GenBank/DDBJ whole genome shotgun (WGS) entry which is preliminary data.</text>
</comment>
<evidence type="ECO:0000259" key="7">
    <source>
        <dbReference type="Pfam" id="PF07992"/>
    </source>
</evidence>
<dbReference type="PRINTS" id="PR00411">
    <property type="entry name" value="PNDRDTASEI"/>
</dbReference>
<comment type="subunit">
    <text evidence="1 6">Homodimer.</text>
</comment>
<evidence type="ECO:0000256" key="6">
    <source>
        <dbReference type="HAMAP-Rule" id="MF_01685"/>
    </source>
</evidence>
<dbReference type="Gene3D" id="3.50.50.60">
    <property type="entry name" value="FAD/NAD(P)-binding domain"/>
    <property type="match status" value="2"/>
</dbReference>
<dbReference type="RefSeq" id="WP_140934330.1">
    <property type="nucleotide sequence ID" value="NZ_QUBF01000001.1"/>
</dbReference>
<dbReference type="PRINTS" id="PR00368">
    <property type="entry name" value="FADPNR"/>
</dbReference>
<feature type="binding site" evidence="6">
    <location>
        <position position="43"/>
    </location>
    <ligand>
        <name>FAD</name>
        <dbReference type="ChEBI" id="CHEBI:57692"/>
    </ligand>
</feature>
<dbReference type="EMBL" id="QUBG01000001">
    <property type="protein sequence ID" value="TPR46218.1"/>
    <property type="molecule type" value="Genomic_DNA"/>
</dbReference>
<gene>
    <name evidence="8" type="ORF">DY130_01505</name>
</gene>
<keyword evidence="5 6" id="KW-0560">Oxidoreductase</keyword>
<feature type="binding site" evidence="6">
    <location>
        <position position="326"/>
    </location>
    <ligand>
        <name>FAD</name>
        <dbReference type="ChEBI" id="CHEBI:57692"/>
    </ligand>
</feature>
<comment type="caution">
    <text evidence="6">Lacks conserved residue(s) required for the propagation of feature annotation.</text>
</comment>
<comment type="similarity">
    <text evidence="6">Belongs to the ferredoxin--NADP reductase type 2 family.</text>
</comment>
<evidence type="ECO:0000256" key="4">
    <source>
        <dbReference type="ARBA" id="ARBA00022857"/>
    </source>
</evidence>
<accession>A0A9Q8IPE5</accession>